<sequence length="128" mass="14490">MARRGDRIRCTVMKRDGKVSVVFTLNGKKIIMKEGEDQIFMDADKPLYPYICMTDGGSALVNMCSMEDLDSKATAQSMEKRMTDMKEQFELSISGVKELIWESNKATNQKLETLLATLTDKRKDPAKV</sequence>
<proteinExistence type="predicted"/>
<evidence type="ECO:0000313" key="1">
    <source>
        <dbReference type="EMBL" id="KAJ7379853.1"/>
    </source>
</evidence>
<dbReference type="OrthoDB" id="25503at2759"/>
<organism evidence="1 2">
    <name type="scientific">Desmophyllum pertusum</name>
    <dbReference type="NCBI Taxonomy" id="174260"/>
    <lineage>
        <taxon>Eukaryota</taxon>
        <taxon>Metazoa</taxon>
        <taxon>Cnidaria</taxon>
        <taxon>Anthozoa</taxon>
        <taxon>Hexacorallia</taxon>
        <taxon>Scleractinia</taxon>
        <taxon>Caryophylliina</taxon>
        <taxon>Caryophylliidae</taxon>
        <taxon>Desmophyllum</taxon>
    </lineage>
</organism>
<dbReference type="AlphaFoldDB" id="A0A9W9ZFV2"/>
<dbReference type="EMBL" id="MU826355">
    <property type="protein sequence ID" value="KAJ7379853.1"/>
    <property type="molecule type" value="Genomic_DNA"/>
</dbReference>
<comment type="caution">
    <text evidence="1">The sequence shown here is derived from an EMBL/GenBank/DDBJ whole genome shotgun (WGS) entry which is preliminary data.</text>
</comment>
<accession>A0A9W9ZFV2</accession>
<evidence type="ECO:0000313" key="2">
    <source>
        <dbReference type="Proteomes" id="UP001163046"/>
    </source>
</evidence>
<gene>
    <name evidence="1" type="ORF">OS493_012603</name>
</gene>
<dbReference type="Proteomes" id="UP001163046">
    <property type="component" value="Unassembled WGS sequence"/>
</dbReference>
<keyword evidence="2" id="KW-1185">Reference proteome</keyword>
<dbReference type="InterPro" id="IPR043136">
    <property type="entry name" value="B30.2/SPRY_sf"/>
</dbReference>
<reference evidence="1" key="1">
    <citation type="submission" date="2023-01" db="EMBL/GenBank/DDBJ databases">
        <title>Genome assembly of the deep-sea coral Lophelia pertusa.</title>
        <authorList>
            <person name="Herrera S."/>
            <person name="Cordes E."/>
        </authorList>
    </citation>
    <scope>NUCLEOTIDE SEQUENCE</scope>
    <source>
        <strain evidence="1">USNM1676648</strain>
        <tissue evidence="1">Polyp</tissue>
    </source>
</reference>
<dbReference type="Gene3D" id="2.60.120.920">
    <property type="match status" value="1"/>
</dbReference>
<name>A0A9W9ZFV2_9CNID</name>
<protein>
    <submittedName>
        <fullName evidence="1">Uncharacterized protein</fullName>
    </submittedName>
</protein>